<feature type="domain" description="Peptidase M1 alanyl aminopeptidase C-terminal" evidence="15">
    <location>
        <begin position="306"/>
        <end position="616"/>
    </location>
</feature>
<dbReference type="InterPro" id="IPR038438">
    <property type="entry name" value="PepN_Ig-like_sf"/>
</dbReference>
<evidence type="ECO:0000259" key="13">
    <source>
        <dbReference type="Pfam" id="PF01433"/>
    </source>
</evidence>
<keyword evidence="6 16" id="KW-0031">Aminopeptidase</keyword>
<dbReference type="Gene3D" id="1.25.50.10">
    <property type="entry name" value="Peptidase M1, alanyl aminopeptidase, C-terminal domain"/>
    <property type="match status" value="1"/>
</dbReference>
<dbReference type="EMBL" id="JAQOMS010000002">
    <property type="protein sequence ID" value="MDC2888096.1"/>
    <property type="molecule type" value="Genomic_DNA"/>
</dbReference>
<keyword evidence="7" id="KW-0645">Protease</keyword>
<evidence type="ECO:0000259" key="14">
    <source>
        <dbReference type="Pfam" id="PF11940"/>
    </source>
</evidence>
<evidence type="ECO:0000259" key="15">
    <source>
        <dbReference type="Pfam" id="PF17432"/>
    </source>
</evidence>
<dbReference type="Proteomes" id="UP001528411">
    <property type="component" value="Unassembled WGS sequence"/>
</dbReference>
<dbReference type="InterPro" id="IPR014782">
    <property type="entry name" value="Peptidase_M1_dom"/>
</dbReference>
<name>A0ABT5FBZ6_9GAMM</name>
<evidence type="ECO:0000256" key="11">
    <source>
        <dbReference type="ARBA" id="ARBA00023049"/>
    </source>
</evidence>
<dbReference type="GO" id="GO:0016285">
    <property type="term" value="F:alanyl aminopeptidase activity"/>
    <property type="evidence" value="ECO:0007669"/>
    <property type="project" value="UniProtKB-EC"/>
</dbReference>
<dbReference type="Pfam" id="PF01433">
    <property type="entry name" value="Peptidase_M1"/>
    <property type="match status" value="1"/>
</dbReference>
<dbReference type="InterPro" id="IPR024601">
    <property type="entry name" value="Peptidase_M1_pepN_C"/>
</dbReference>
<evidence type="ECO:0000256" key="10">
    <source>
        <dbReference type="ARBA" id="ARBA00022833"/>
    </source>
</evidence>
<dbReference type="PANTHER" id="PTHR46322">
    <property type="entry name" value="PUROMYCIN-SENSITIVE AMINOPEPTIDASE"/>
    <property type="match status" value="1"/>
</dbReference>
<dbReference type="Pfam" id="PF11940">
    <property type="entry name" value="DUF3458"/>
    <property type="match status" value="1"/>
</dbReference>
<evidence type="ECO:0000256" key="4">
    <source>
        <dbReference type="ARBA" id="ARBA00012564"/>
    </source>
</evidence>
<dbReference type="Gene3D" id="2.60.40.1840">
    <property type="match status" value="1"/>
</dbReference>
<dbReference type="NCBIfam" id="TIGR02414">
    <property type="entry name" value="pepN_proteo"/>
    <property type="match status" value="1"/>
</dbReference>
<keyword evidence="8" id="KW-0479">Metal-binding</keyword>
<dbReference type="InterPro" id="IPR035414">
    <property type="entry name" value="Peptidase_M1_pepN_Ig-like"/>
</dbReference>
<keyword evidence="17" id="KW-1185">Reference proteome</keyword>
<evidence type="ECO:0000256" key="8">
    <source>
        <dbReference type="ARBA" id="ARBA00022723"/>
    </source>
</evidence>
<organism evidence="16 17">
    <name type="scientific">Psychrosphaera algicola</name>
    <dbReference type="NCBI Taxonomy" id="3023714"/>
    <lineage>
        <taxon>Bacteria</taxon>
        <taxon>Pseudomonadati</taxon>
        <taxon>Pseudomonadota</taxon>
        <taxon>Gammaproteobacteria</taxon>
        <taxon>Alteromonadales</taxon>
        <taxon>Pseudoalteromonadaceae</taxon>
        <taxon>Psychrosphaera</taxon>
    </lineage>
</organism>
<evidence type="ECO:0000313" key="17">
    <source>
        <dbReference type="Proteomes" id="UP001528411"/>
    </source>
</evidence>
<comment type="cofactor">
    <cofactor evidence="2">
        <name>Zn(2+)</name>
        <dbReference type="ChEBI" id="CHEBI:29105"/>
    </cofactor>
</comment>
<dbReference type="InterPro" id="IPR012779">
    <property type="entry name" value="Peptidase_M1_pepN"/>
</dbReference>
<dbReference type="EC" id="3.4.11.2" evidence="4 12"/>
<dbReference type="Gene3D" id="1.10.390.10">
    <property type="entry name" value="Neutral Protease Domain 2"/>
    <property type="match status" value="1"/>
</dbReference>
<dbReference type="PRINTS" id="PR00756">
    <property type="entry name" value="ALADIPTASE"/>
</dbReference>
<protein>
    <recommendedName>
        <fullName evidence="5 12">Aminopeptidase N</fullName>
        <ecNumber evidence="4 12">3.4.11.2</ecNumber>
    </recommendedName>
</protein>
<sequence>MAWDETTYGLEYDLDTYMIVAVDFFNMGAMENKGLNIFNSKYVLANQLTATDTDYHGVEAVIAHEYFHNWTGNRVTCRDWFQLSLKEGLTVFRDQQFSADMGSEVLERIKHASIMRTHQFAEDAGPMAHSIRPNKVIEMNNFYTVTVYDKGAEVIRMLHSLLTASGFRKGMDLYFKRHDGQAVTCDDFIAAMADANTTDLTLFKNWYSQAGTPKVKIDTAMEGSSLQIRISQSIPSRPTTETTLPLMIPIQYELLSKRTGASLKRGTWTLTQTQNDFNELVNEPVELVLFENFSAPVAIDYLQTNEQLLFIAKHAADPFCRWDAIQRVWANEVQSGRSSSDALNSFAATVIQDETLDTAIKAELLNIPNFDSISQHYDVIDVEQIVAGLENISMSIAQFIETDLFTNLGSLQNIATEYEPSNVAQRRLKQILLGYLARLKTAKAVEFIEQAFKSAQNMTEKMNALDAARVSDIALLQRLLAKMDDTYQGNTLVLDKMLSLIGRVDSEQVFELMTQWSQHPSFDEKNPNRIRALYGAFIMGNQKHYHDVSGSGYQFLVDLLLKIDQFNPQVASRMIVPLMSFARYDTKRSELMTKSLQKLSDNSISADLFEKVTAALS</sequence>
<feature type="domain" description="Peptidase M1 membrane alanine aminopeptidase" evidence="13">
    <location>
        <begin position="2"/>
        <end position="204"/>
    </location>
</feature>
<comment type="similarity">
    <text evidence="3">Belongs to the peptidase M1 family.</text>
</comment>
<comment type="caution">
    <text evidence="16">The sequence shown here is derived from an EMBL/GenBank/DDBJ whole genome shotgun (WGS) entry which is preliminary data.</text>
</comment>
<dbReference type="InterPro" id="IPR037144">
    <property type="entry name" value="Peptidase_M1_pepN_C_sf"/>
</dbReference>
<gene>
    <name evidence="16" type="primary">pepN</name>
    <name evidence="16" type="ORF">PN838_03795</name>
</gene>
<keyword evidence="9 16" id="KW-0378">Hydrolase</keyword>
<dbReference type="Pfam" id="PF17432">
    <property type="entry name" value="DUF3458_C"/>
    <property type="match status" value="1"/>
</dbReference>
<evidence type="ECO:0000256" key="3">
    <source>
        <dbReference type="ARBA" id="ARBA00010136"/>
    </source>
</evidence>
<evidence type="ECO:0000313" key="16">
    <source>
        <dbReference type="EMBL" id="MDC2888096.1"/>
    </source>
</evidence>
<accession>A0ABT5FBZ6</accession>
<evidence type="ECO:0000256" key="5">
    <source>
        <dbReference type="ARBA" id="ARBA00015611"/>
    </source>
</evidence>
<evidence type="ECO:0000256" key="2">
    <source>
        <dbReference type="ARBA" id="ARBA00001947"/>
    </source>
</evidence>
<evidence type="ECO:0000256" key="7">
    <source>
        <dbReference type="ARBA" id="ARBA00022670"/>
    </source>
</evidence>
<dbReference type="InterPro" id="IPR027268">
    <property type="entry name" value="Peptidase_M4/M1_CTD_sf"/>
</dbReference>
<keyword evidence="10" id="KW-0862">Zinc</keyword>
<dbReference type="InterPro" id="IPR001930">
    <property type="entry name" value="Peptidase_M1"/>
</dbReference>
<dbReference type="Gene3D" id="3.30.2010.30">
    <property type="match status" value="1"/>
</dbReference>
<proteinExistence type="inferred from homology"/>
<feature type="domain" description="Peptidase M1 alanyl aminopeptidase Ig-like fold" evidence="14">
    <location>
        <begin position="211"/>
        <end position="301"/>
    </location>
</feature>
<dbReference type="SUPFAM" id="SSF55486">
    <property type="entry name" value="Metalloproteases ('zincins'), catalytic domain"/>
    <property type="match status" value="1"/>
</dbReference>
<evidence type="ECO:0000256" key="12">
    <source>
        <dbReference type="NCBIfam" id="TIGR02414"/>
    </source>
</evidence>
<evidence type="ECO:0000256" key="6">
    <source>
        <dbReference type="ARBA" id="ARBA00022438"/>
    </source>
</evidence>
<evidence type="ECO:0000256" key="9">
    <source>
        <dbReference type="ARBA" id="ARBA00022801"/>
    </source>
</evidence>
<dbReference type="PANTHER" id="PTHR46322:SF1">
    <property type="entry name" value="PUROMYCIN-SENSITIVE AMINOPEPTIDASE"/>
    <property type="match status" value="1"/>
</dbReference>
<comment type="catalytic activity">
    <reaction evidence="1">
        <text>Release of an N-terminal amino acid, Xaa-|-Yaa- from a peptide, amide or arylamide. Xaa is preferably Ala, but may be most amino acids including Pro (slow action). When a terminal hydrophobic residue is followed by a prolyl residue, the two may be released as an intact Xaa-Pro dipeptide.</text>
        <dbReference type="EC" id="3.4.11.2"/>
    </reaction>
</comment>
<keyword evidence="11" id="KW-0482">Metalloprotease</keyword>
<evidence type="ECO:0000256" key="1">
    <source>
        <dbReference type="ARBA" id="ARBA00000098"/>
    </source>
</evidence>
<reference evidence="16 17" key="1">
    <citation type="submission" date="2023-01" db="EMBL/GenBank/DDBJ databases">
        <title>Psychrosphaera sp. nov., isolated from marine algae.</title>
        <authorList>
            <person name="Bayburt H."/>
            <person name="Choi B.J."/>
            <person name="Kim J.M."/>
            <person name="Choi D.G."/>
            <person name="Jeon C.O."/>
        </authorList>
    </citation>
    <scope>NUCLEOTIDE SEQUENCE [LARGE SCALE GENOMIC DNA]</scope>
    <source>
        <strain evidence="16 17">G1-22</strain>
    </source>
</reference>